<gene>
    <name evidence="1" type="ORF">MIM_c13300</name>
</gene>
<dbReference type="eggNOG" id="COG4335">
    <property type="taxonomic scope" value="Bacteria"/>
</dbReference>
<dbReference type="PATRIC" id="fig|1247726.3.peg.1461"/>
<dbReference type="EMBL" id="CP003915">
    <property type="protein sequence ID" value="AHG63422.1"/>
    <property type="molecule type" value="Genomic_DNA"/>
</dbReference>
<dbReference type="OrthoDB" id="9797162at2"/>
<name>W0PD77_ADVMD</name>
<proteinExistence type="predicted"/>
<reference evidence="1 2" key="1">
    <citation type="journal article" date="2014" name="Microbiology">
        <title>Unravelling the complete genome sequence of Advenella mimigardefordensis strain DPN7T and novel insights in the catabolism of the xenobiotic polythioester precursor 3,3'-dithiodipropionate.</title>
        <authorList>
            <person name="Wubbeler J.H."/>
            <person name="Hiessl S."/>
            <person name="Schuldes J."/>
            <person name="Thurmer A."/>
            <person name="Daniel R."/>
            <person name="Steinbuchel A."/>
        </authorList>
    </citation>
    <scope>NUCLEOTIDE SEQUENCE [LARGE SCALE GENOMIC DNA]</scope>
    <source>
        <strain evidence="2">DSM 17166 / LMG 22922 / DPN7</strain>
    </source>
</reference>
<dbReference type="Gene3D" id="1.25.40.290">
    <property type="entry name" value="ARM repeat domains"/>
    <property type="match status" value="1"/>
</dbReference>
<dbReference type="AlphaFoldDB" id="W0PD77"/>
<dbReference type="InterPro" id="IPR014825">
    <property type="entry name" value="DNA_alkylation"/>
</dbReference>
<accession>W0PD77</accession>
<organism evidence="1 2">
    <name type="scientific">Advenella mimigardefordensis (strain DSM 17166 / LMG 22922 / DPN7)</name>
    <dbReference type="NCBI Taxonomy" id="1247726"/>
    <lineage>
        <taxon>Bacteria</taxon>
        <taxon>Pseudomonadati</taxon>
        <taxon>Pseudomonadota</taxon>
        <taxon>Betaproteobacteria</taxon>
        <taxon>Burkholderiales</taxon>
        <taxon>Alcaligenaceae</taxon>
    </lineage>
</organism>
<dbReference type="Pfam" id="PF08713">
    <property type="entry name" value="DNA_alkylation"/>
    <property type="match status" value="1"/>
</dbReference>
<dbReference type="HOGENOM" id="CLU_088207_0_0_4"/>
<dbReference type="SUPFAM" id="SSF48371">
    <property type="entry name" value="ARM repeat"/>
    <property type="match status" value="1"/>
</dbReference>
<sequence>MASAPQIDGERLRLLNNGAIETANLTECLAVDFATLMRATLPEIGTKAINMLKQESQTGILKRMTVTGQLIYEHVGPATLPHLLNCPSDTVRGWGCFLIGSIETMSIEDRLDAIAPLADDHHFGVREWAWMAVRRHIAADLQPSIDYLAEWADNPSERIRRFSSESIRPRGVWCTHIAALKQEPNLALPILEPLHADPAHYVQDSVGNWLNDAAKDQPNWVRSLCQRWLEEAPDNQSTTRIVRRALRSLK</sequence>
<evidence type="ECO:0008006" key="3">
    <source>
        <dbReference type="Google" id="ProtNLM"/>
    </source>
</evidence>
<keyword evidence="2" id="KW-1185">Reference proteome</keyword>
<protein>
    <recommendedName>
        <fullName evidence="3">DNA alkylation repair protein</fullName>
    </recommendedName>
</protein>
<evidence type="ECO:0000313" key="1">
    <source>
        <dbReference type="EMBL" id="AHG63422.1"/>
    </source>
</evidence>
<dbReference type="InterPro" id="IPR016024">
    <property type="entry name" value="ARM-type_fold"/>
</dbReference>
<dbReference type="KEGG" id="amim:MIM_c13300"/>
<evidence type="ECO:0000313" key="2">
    <source>
        <dbReference type="Proteomes" id="UP000019095"/>
    </source>
</evidence>
<dbReference type="Proteomes" id="UP000019095">
    <property type="component" value="Chromosome"/>
</dbReference>